<evidence type="ECO:0000313" key="1">
    <source>
        <dbReference type="EMBL" id="CAB4156147.1"/>
    </source>
</evidence>
<name>A0A6J5NBL7_9CAUD</name>
<reference evidence="1" key="1">
    <citation type="submission" date="2020-04" db="EMBL/GenBank/DDBJ databases">
        <authorList>
            <person name="Chiriac C."/>
            <person name="Salcher M."/>
            <person name="Ghai R."/>
            <person name="Kavagutti S V."/>
        </authorList>
    </citation>
    <scope>NUCLEOTIDE SEQUENCE</scope>
</reference>
<proteinExistence type="predicted"/>
<gene>
    <name evidence="1" type="ORF">UFOVP661_36</name>
</gene>
<sequence>MTDSHIHVTDGVCTAYVGLDATHLFRAKTIMISIKYTNKGMKMTRGMTMTKLLKMASEYTGKKYKRTEAETAMEDLHQWCLAMEMALPVVHN</sequence>
<organism evidence="1">
    <name type="scientific">uncultured Caudovirales phage</name>
    <dbReference type="NCBI Taxonomy" id="2100421"/>
    <lineage>
        <taxon>Viruses</taxon>
        <taxon>Duplodnaviria</taxon>
        <taxon>Heunggongvirae</taxon>
        <taxon>Uroviricota</taxon>
        <taxon>Caudoviricetes</taxon>
        <taxon>Peduoviridae</taxon>
        <taxon>Maltschvirus</taxon>
        <taxon>Maltschvirus maltsch</taxon>
    </lineage>
</organism>
<protein>
    <submittedName>
        <fullName evidence="1">Uncharacterized protein</fullName>
    </submittedName>
</protein>
<dbReference type="EMBL" id="LR796642">
    <property type="protein sequence ID" value="CAB4156147.1"/>
    <property type="molecule type" value="Genomic_DNA"/>
</dbReference>
<accession>A0A6J5NBL7</accession>